<keyword evidence="9" id="KW-0732">Signal</keyword>
<comment type="catalytic activity">
    <reaction evidence="1">
        <text>ATP + protein L-histidine = ADP + protein N-phospho-L-histidine.</text>
        <dbReference type="EC" id="2.7.13.3"/>
    </reaction>
</comment>
<dbReference type="CDD" id="cd17574">
    <property type="entry name" value="REC_OmpR"/>
    <property type="match status" value="1"/>
</dbReference>
<reference evidence="13" key="1">
    <citation type="submission" date="2023-06" db="EMBL/GenBank/DDBJ databases">
        <title>Genomic of Agaribacillus aureum.</title>
        <authorList>
            <person name="Wang G."/>
        </authorList>
    </citation>
    <scope>NUCLEOTIDE SEQUENCE</scope>
    <source>
        <strain evidence="13">BMA12</strain>
    </source>
</reference>
<dbReference type="Gene3D" id="3.40.50.2300">
    <property type="match status" value="1"/>
</dbReference>
<dbReference type="InterPro" id="IPR011110">
    <property type="entry name" value="Reg_prop"/>
</dbReference>
<dbReference type="Gene3D" id="2.130.10.10">
    <property type="entry name" value="YVTN repeat-like/Quinoprotein amine dehydrogenase"/>
    <property type="match status" value="4"/>
</dbReference>
<dbReference type="PROSITE" id="PS50109">
    <property type="entry name" value="HIS_KIN"/>
    <property type="match status" value="1"/>
</dbReference>
<evidence type="ECO:0000256" key="6">
    <source>
        <dbReference type="ARBA" id="ARBA00023163"/>
    </source>
</evidence>
<dbReference type="Gene3D" id="1.10.10.60">
    <property type="entry name" value="Homeodomain-like"/>
    <property type="match status" value="1"/>
</dbReference>
<keyword evidence="5" id="KW-0238">DNA-binding</keyword>
<evidence type="ECO:0000259" key="10">
    <source>
        <dbReference type="PROSITE" id="PS01124"/>
    </source>
</evidence>
<dbReference type="Pfam" id="PF00512">
    <property type="entry name" value="HisKA"/>
    <property type="match status" value="1"/>
</dbReference>
<dbReference type="EC" id="2.7.13.3" evidence="2"/>
<evidence type="ECO:0000256" key="8">
    <source>
        <dbReference type="SAM" id="Phobius"/>
    </source>
</evidence>
<evidence type="ECO:0000256" key="9">
    <source>
        <dbReference type="SAM" id="SignalP"/>
    </source>
</evidence>
<protein>
    <recommendedName>
        <fullName evidence="2">histidine kinase</fullName>
        <ecNumber evidence="2">2.7.13.3</ecNumber>
    </recommendedName>
</protein>
<dbReference type="SMART" id="SM00387">
    <property type="entry name" value="HATPase_c"/>
    <property type="match status" value="1"/>
</dbReference>
<evidence type="ECO:0000256" key="5">
    <source>
        <dbReference type="ARBA" id="ARBA00023125"/>
    </source>
</evidence>
<dbReference type="Gene3D" id="1.10.287.130">
    <property type="match status" value="1"/>
</dbReference>
<dbReference type="InterPro" id="IPR018060">
    <property type="entry name" value="HTH_AraC"/>
</dbReference>
<feature type="domain" description="Response regulatory" evidence="12">
    <location>
        <begin position="1129"/>
        <end position="1244"/>
    </location>
</feature>
<keyword evidence="8" id="KW-0812">Transmembrane</keyword>
<dbReference type="CDD" id="cd00075">
    <property type="entry name" value="HATPase"/>
    <property type="match status" value="1"/>
</dbReference>
<gene>
    <name evidence="13" type="ORF">QQ020_34305</name>
</gene>
<dbReference type="PROSITE" id="PS50110">
    <property type="entry name" value="RESPONSE_REGULATORY"/>
    <property type="match status" value="1"/>
</dbReference>
<feature type="modified residue" description="4-aspartylphosphate" evidence="7">
    <location>
        <position position="1177"/>
    </location>
</feature>
<dbReference type="SUPFAM" id="SSF46689">
    <property type="entry name" value="Homeodomain-like"/>
    <property type="match status" value="1"/>
</dbReference>
<dbReference type="InterPro" id="IPR011123">
    <property type="entry name" value="Y_Y_Y"/>
</dbReference>
<keyword evidence="8" id="KW-1133">Transmembrane helix</keyword>
<dbReference type="Gene3D" id="2.60.40.10">
    <property type="entry name" value="Immunoglobulins"/>
    <property type="match status" value="1"/>
</dbReference>
<feature type="transmembrane region" description="Helical" evidence="8">
    <location>
        <begin position="805"/>
        <end position="827"/>
    </location>
</feature>
<evidence type="ECO:0000313" key="13">
    <source>
        <dbReference type="EMBL" id="MDN5217196.1"/>
    </source>
</evidence>
<dbReference type="Gene3D" id="3.30.565.10">
    <property type="entry name" value="Histidine kinase-like ATPase, C-terminal domain"/>
    <property type="match status" value="1"/>
</dbReference>
<dbReference type="SUPFAM" id="SSF63829">
    <property type="entry name" value="Calcium-dependent phosphotriesterase"/>
    <property type="match status" value="3"/>
</dbReference>
<proteinExistence type="predicted"/>
<name>A0ABT8LJJ6_9BACT</name>
<dbReference type="Pfam" id="PF02518">
    <property type="entry name" value="HATPase_c"/>
    <property type="match status" value="1"/>
</dbReference>
<dbReference type="PROSITE" id="PS00041">
    <property type="entry name" value="HTH_ARAC_FAMILY_1"/>
    <property type="match status" value="1"/>
</dbReference>
<dbReference type="Pfam" id="PF07494">
    <property type="entry name" value="Reg_prop"/>
    <property type="match status" value="7"/>
</dbReference>
<keyword evidence="14" id="KW-1185">Reference proteome</keyword>
<dbReference type="SMART" id="SM00342">
    <property type="entry name" value="HTH_ARAC"/>
    <property type="match status" value="1"/>
</dbReference>
<comment type="caution">
    <text evidence="13">The sequence shown here is derived from an EMBL/GenBank/DDBJ whole genome shotgun (WGS) entry which is preliminary data.</text>
</comment>
<dbReference type="SMART" id="SM00388">
    <property type="entry name" value="HisKA"/>
    <property type="match status" value="1"/>
</dbReference>
<dbReference type="InterPro" id="IPR003661">
    <property type="entry name" value="HisK_dim/P_dom"/>
</dbReference>
<keyword evidence="8" id="KW-0472">Membrane</keyword>
<feature type="domain" description="HTH araC/xylS-type" evidence="10">
    <location>
        <begin position="1276"/>
        <end position="1375"/>
    </location>
</feature>
<evidence type="ECO:0000259" key="12">
    <source>
        <dbReference type="PROSITE" id="PS50110"/>
    </source>
</evidence>
<evidence type="ECO:0000256" key="2">
    <source>
        <dbReference type="ARBA" id="ARBA00012438"/>
    </source>
</evidence>
<dbReference type="InterPro" id="IPR003594">
    <property type="entry name" value="HATPase_dom"/>
</dbReference>
<dbReference type="InterPro" id="IPR005467">
    <property type="entry name" value="His_kinase_dom"/>
</dbReference>
<accession>A0ABT8LJJ6</accession>
<dbReference type="InterPro" id="IPR009057">
    <property type="entry name" value="Homeodomain-like_sf"/>
</dbReference>
<keyword evidence="6" id="KW-0804">Transcription</keyword>
<dbReference type="PANTHER" id="PTHR43547">
    <property type="entry name" value="TWO-COMPONENT HISTIDINE KINASE"/>
    <property type="match status" value="1"/>
</dbReference>
<keyword evidence="4" id="KW-0805">Transcription regulation</keyword>
<dbReference type="InterPro" id="IPR013783">
    <property type="entry name" value="Ig-like_fold"/>
</dbReference>
<dbReference type="PANTHER" id="PTHR43547:SF2">
    <property type="entry name" value="HYBRID SIGNAL TRANSDUCTION HISTIDINE KINASE C"/>
    <property type="match status" value="1"/>
</dbReference>
<dbReference type="InterPro" id="IPR036890">
    <property type="entry name" value="HATPase_C_sf"/>
</dbReference>
<dbReference type="Pfam" id="PF00072">
    <property type="entry name" value="Response_reg"/>
    <property type="match status" value="1"/>
</dbReference>
<dbReference type="CDD" id="cd00082">
    <property type="entry name" value="HisKA"/>
    <property type="match status" value="1"/>
</dbReference>
<evidence type="ECO:0000259" key="11">
    <source>
        <dbReference type="PROSITE" id="PS50109"/>
    </source>
</evidence>
<organism evidence="13 14">
    <name type="scientific">Agaribacillus aureus</name>
    <dbReference type="NCBI Taxonomy" id="3051825"/>
    <lineage>
        <taxon>Bacteria</taxon>
        <taxon>Pseudomonadati</taxon>
        <taxon>Bacteroidota</taxon>
        <taxon>Cytophagia</taxon>
        <taxon>Cytophagales</taxon>
        <taxon>Splendidivirgaceae</taxon>
        <taxon>Agaribacillus</taxon>
    </lineage>
</organism>
<evidence type="ECO:0000313" key="14">
    <source>
        <dbReference type="Proteomes" id="UP001172083"/>
    </source>
</evidence>
<feature type="signal peptide" evidence="9">
    <location>
        <begin position="1"/>
        <end position="19"/>
    </location>
</feature>
<dbReference type="Proteomes" id="UP001172083">
    <property type="component" value="Unassembled WGS sequence"/>
</dbReference>
<dbReference type="InterPro" id="IPR036097">
    <property type="entry name" value="HisK_dim/P_sf"/>
</dbReference>
<dbReference type="InterPro" id="IPR001789">
    <property type="entry name" value="Sig_transdc_resp-reg_receiver"/>
</dbReference>
<keyword evidence="3 7" id="KW-0597">Phosphoprotein</keyword>
<dbReference type="SMART" id="SM00448">
    <property type="entry name" value="REC"/>
    <property type="match status" value="1"/>
</dbReference>
<dbReference type="Pfam" id="PF07495">
    <property type="entry name" value="Y_Y_Y"/>
    <property type="match status" value="1"/>
</dbReference>
<dbReference type="InterPro" id="IPR004358">
    <property type="entry name" value="Sig_transdc_His_kin-like_C"/>
</dbReference>
<evidence type="ECO:0000256" key="1">
    <source>
        <dbReference type="ARBA" id="ARBA00000085"/>
    </source>
</evidence>
<dbReference type="InterPro" id="IPR011006">
    <property type="entry name" value="CheY-like_superfamily"/>
</dbReference>
<evidence type="ECO:0000256" key="4">
    <source>
        <dbReference type="ARBA" id="ARBA00023015"/>
    </source>
</evidence>
<dbReference type="SUPFAM" id="SSF47384">
    <property type="entry name" value="Homodimeric domain of signal transducing histidine kinase"/>
    <property type="match status" value="1"/>
</dbReference>
<dbReference type="SUPFAM" id="SSF55874">
    <property type="entry name" value="ATPase domain of HSP90 chaperone/DNA topoisomerase II/histidine kinase"/>
    <property type="match status" value="1"/>
</dbReference>
<dbReference type="InterPro" id="IPR015943">
    <property type="entry name" value="WD40/YVTN_repeat-like_dom_sf"/>
</dbReference>
<evidence type="ECO:0000256" key="3">
    <source>
        <dbReference type="ARBA" id="ARBA00022553"/>
    </source>
</evidence>
<dbReference type="SUPFAM" id="SSF52172">
    <property type="entry name" value="CheY-like"/>
    <property type="match status" value="1"/>
</dbReference>
<sequence length="1383" mass="158582">MKFRLIFILLLICFKNGYAQFDYLTTEEGLPHGEVTAIVQDHQGFIWFGTRSGLYRYDGYGFKAFVPPKDSLSSLRGNLIESLFLDNNGFIWIGTKSDGVSRFDPKNQTFLHLQHDDDNQKSISGNRIVFISQDHEGNLWFASRSNGINKLAWDHVNNSHAFNRYLPGIEVNSFYIDQQGIFWLATENTGLFRFDPKSEQFENIIDKLGVRAVVADRNEEYLWFGTWTKGLFRVSFDQLRKGNYTFVNYKSDKDLSADAIFSLYFDRDDDLWVGTWGGGLKKYLPETDQFQGFKKDYFSSNSLTHDIVLSIYEDDMGMLWVGTNGGGVNKMDKRRKKFYHLSFDPFNQNSLSSEHVLSIFKTGNQAWIGLNNGGLNKVTFRSKRDYTISRYSSILNSYYHAANNISAVLKDSEHNFWIGDLDHGLFFCKGDEPASCPGLLHFLPDTGQFGIKGRKITRIYEDSDKNIWIGTQRDGLMRVEKGKNGNLKRFIKYRFEAVKHNDLGHSRITSIVEDKFGFLWVGTFRGLYKLSRSLETRLLGDHVEPDQTVYFKDYIINAIFFDEQDKLWIGTPDGLLEVTFEKDTRSIKAHNFKQGLTSNIIKSIVGDDNGKIWVSTNGGISQVTANSGDVRNYDRSDGLKNSWFSHDCVFKDAEGWLYFGGHKGVSYFHPDSIIDNLQKPQLAFTNLYVNGNQEVKVGETYFGEMLLPQAVNYTDAISLNHKIREITLEFSSFDFTANNNLLYKYKIEGYHDDWINIGTQRSIAINNLSGGEYEVKVSAANGDGYWNEQGISMKLDIMPAPWKTWWAYTSYFIVVLLIIFFMLRTIILQNNLRNRLKLIKFQREKELELNDLKLRFFTNISHELRTPLTLIKGPLQDLMSLENSSNFAKDKYRLMSRSVNRLLKLVNQLLEFRKVETENMVLKISKSDIIKFCKEVFDSFDDPANEKKLVFSFLHNVPIFYLYFDREKIETICYNLLSNAIKFSPEKEKVTVTLRAPVNQGEYFEIVVADNGKGIAPGDTHRIFDRFYQAKDSIDNNTGSGVGLALVKRLVTLHSGTIQVESVLGKGSKFIVRLPADDSWFRQLDNYQVVEDSDEKAVTDRDGDRDYLHDFEHNQEVSTQSSVHPDTNVMMLVEDNVDLRYYLKTLFDKDFDVVEAKDGNEGLDKVNRLIPDVIISDIMMPEMDGIEFCRRIKNDVKTSHIPIILLTAKTASESQMTGIKTGADDYIGKPFNPEILKAKVNSLLKNRSKLMQYFKKQIILQPSEIPGGDGEEEFLRSAVKIVEQNLNSPTFTTQDMLGEMGMSQPTLYRKLKALTGYSISQFIRSVRLKRAAQMLQTGKYNISDAAYSSGFNDLKHFRKSFQKQYGMTPTEYKAANGQKGTGE</sequence>
<dbReference type="InterPro" id="IPR018062">
    <property type="entry name" value="HTH_AraC-typ_CS"/>
</dbReference>
<evidence type="ECO:0000256" key="7">
    <source>
        <dbReference type="PROSITE-ProRule" id="PRU00169"/>
    </source>
</evidence>
<dbReference type="RefSeq" id="WP_346762533.1">
    <property type="nucleotide sequence ID" value="NZ_JAUJEB010000014.1"/>
</dbReference>
<dbReference type="EMBL" id="JAUJEB010000014">
    <property type="protein sequence ID" value="MDN5217196.1"/>
    <property type="molecule type" value="Genomic_DNA"/>
</dbReference>
<dbReference type="PRINTS" id="PR00344">
    <property type="entry name" value="BCTRLSENSOR"/>
</dbReference>
<dbReference type="PROSITE" id="PS01124">
    <property type="entry name" value="HTH_ARAC_FAMILY_2"/>
    <property type="match status" value="1"/>
</dbReference>
<feature type="domain" description="Histidine kinase" evidence="11">
    <location>
        <begin position="859"/>
        <end position="1078"/>
    </location>
</feature>
<dbReference type="Pfam" id="PF12833">
    <property type="entry name" value="HTH_18"/>
    <property type="match status" value="1"/>
</dbReference>
<feature type="chain" id="PRO_5045959202" description="histidine kinase" evidence="9">
    <location>
        <begin position="20"/>
        <end position="1383"/>
    </location>
</feature>